<dbReference type="Proteomes" id="UP000290560">
    <property type="component" value="Unassembled WGS sequence"/>
</dbReference>
<name>A0A444DYB8_ENSVE</name>
<sequence length="211" mass="23245">MTCNHQWGKGSDTKRRTPHNLGYPISVLTSATADAAKRGDVLGGDLEEVPVHIVPHVSPAVRLDALDVTIPAGGGGPGLHHSVDLLLFFLGKDIKRGRTGKGWGKGKVGTCGGEEDEGKEGGREGDARETGVEEHFLLRFGDGLFFWTLPVAIDRSSPRSVPKSQRREEYLLYMLVLLRIFTCIHPQTLFKYHIYSFEMEDSVSVPHKEVI</sequence>
<evidence type="ECO:0000256" key="1">
    <source>
        <dbReference type="SAM" id="MobiDB-lite"/>
    </source>
</evidence>
<evidence type="ECO:0000313" key="2">
    <source>
        <dbReference type="EMBL" id="RZR72190.1"/>
    </source>
</evidence>
<gene>
    <name evidence="2" type="ORF">BHM03_00011138</name>
</gene>
<accession>A0A444DYB8</accession>
<dbReference type="AlphaFoldDB" id="A0A444DYB8"/>
<organism evidence="2">
    <name type="scientific">Ensete ventricosum</name>
    <name type="common">Abyssinian banana</name>
    <name type="synonym">Musa ensete</name>
    <dbReference type="NCBI Taxonomy" id="4639"/>
    <lineage>
        <taxon>Eukaryota</taxon>
        <taxon>Viridiplantae</taxon>
        <taxon>Streptophyta</taxon>
        <taxon>Embryophyta</taxon>
        <taxon>Tracheophyta</taxon>
        <taxon>Spermatophyta</taxon>
        <taxon>Magnoliopsida</taxon>
        <taxon>Liliopsida</taxon>
        <taxon>Zingiberales</taxon>
        <taxon>Musaceae</taxon>
        <taxon>Ensete</taxon>
    </lineage>
</organism>
<dbReference type="EMBL" id="KV875643">
    <property type="protein sequence ID" value="RZR72190.1"/>
    <property type="molecule type" value="Genomic_DNA"/>
</dbReference>
<feature type="compositionally biased region" description="Basic and acidic residues" evidence="1">
    <location>
        <begin position="119"/>
        <end position="128"/>
    </location>
</feature>
<proteinExistence type="predicted"/>
<feature type="region of interest" description="Disordered" evidence="1">
    <location>
        <begin position="104"/>
        <end position="128"/>
    </location>
</feature>
<reference evidence="2" key="1">
    <citation type="journal article" date="2018" name="Data Brief">
        <title>Genome sequence data from 17 accessions of Ensete ventricosum, a staple food crop for millions in Ethiopia.</title>
        <authorList>
            <person name="Yemataw Z."/>
            <person name="Muzemil S."/>
            <person name="Ambachew D."/>
            <person name="Tripathi L."/>
            <person name="Tesfaye K."/>
            <person name="Chala A."/>
            <person name="Farbos A."/>
            <person name="O'Neill P."/>
            <person name="Moore K."/>
            <person name="Grant M."/>
            <person name="Studholme D.J."/>
        </authorList>
    </citation>
    <scope>NUCLEOTIDE SEQUENCE [LARGE SCALE GENOMIC DNA]</scope>
    <source>
        <tissue evidence="2">Leaf</tissue>
    </source>
</reference>
<protein>
    <submittedName>
        <fullName evidence="2">Uncharacterized protein</fullName>
    </submittedName>
</protein>